<accession>A0A8J8T8Y5</accession>
<organism evidence="1 2">
    <name type="scientific">Halteria grandinella</name>
    <dbReference type="NCBI Taxonomy" id="5974"/>
    <lineage>
        <taxon>Eukaryota</taxon>
        <taxon>Sar</taxon>
        <taxon>Alveolata</taxon>
        <taxon>Ciliophora</taxon>
        <taxon>Intramacronucleata</taxon>
        <taxon>Spirotrichea</taxon>
        <taxon>Stichotrichia</taxon>
        <taxon>Sporadotrichida</taxon>
        <taxon>Halteriidae</taxon>
        <taxon>Halteria</taxon>
    </lineage>
</organism>
<name>A0A8J8T8Y5_HALGN</name>
<evidence type="ECO:0000313" key="2">
    <source>
        <dbReference type="Proteomes" id="UP000785679"/>
    </source>
</evidence>
<evidence type="ECO:0000313" key="1">
    <source>
        <dbReference type="EMBL" id="TNV85851.1"/>
    </source>
</evidence>
<protein>
    <submittedName>
        <fullName evidence="1">Uncharacterized protein</fullName>
    </submittedName>
</protein>
<dbReference type="AlphaFoldDB" id="A0A8J8T8Y5"/>
<comment type="caution">
    <text evidence="1">The sequence shown here is derived from an EMBL/GenBank/DDBJ whole genome shotgun (WGS) entry which is preliminary data.</text>
</comment>
<dbReference type="EMBL" id="RRYP01001511">
    <property type="protein sequence ID" value="TNV85851.1"/>
    <property type="molecule type" value="Genomic_DNA"/>
</dbReference>
<proteinExistence type="predicted"/>
<gene>
    <name evidence="1" type="ORF">FGO68_gene15364</name>
</gene>
<reference evidence="1" key="1">
    <citation type="submission" date="2019-06" db="EMBL/GenBank/DDBJ databases">
        <authorList>
            <person name="Zheng W."/>
        </authorList>
    </citation>
    <scope>NUCLEOTIDE SEQUENCE</scope>
    <source>
        <strain evidence="1">QDHG01</strain>
    </source>
</reference>
<sequence length="183" mass="20946">MQFPSLLQLLVASYDGITSAHIAPRYFASIASYNGAHMVRPVASFPAQTQRSWNMQLFGDSFYYMYQYRQRGLQQQFPSASQWQKGPSASLRDSKKTEEFMEGNWHQEPLSKPMQQSSFEITSWLMFAAGLWQQKVLRQKSISRSCRQVRVQKGVEPFTKGNAYQSNLPLSILGTSLEQQETG</sequence>
<dbReference type="Proteomes" id="UP000785679">
    <property type="component" value="Unassembled WGS sequence"/>
</dbReference>
<keyword evidence="2" id="KW-1185">Reference proteome</keyword>